<organism evidence="1 2">
    <name type="scientific">Sphingobacterium hungaricum</name>
    <dbReference type="NCBI Taxonomy" id="2082723"/>
    <lineage>
        <taxon>Bacteria</taxon>
        <taxon>Pseudomonadati</taxon>
        <taxon>Bacteroidota</taxon>
        <taxon>Sphingobacteriia</taxon>
        <taxon>Sphingobacteriales</taxon>
        <taxon>Sphingobacteriaceae</taxon>
        <taxon>Sphingobacterium</taxon>
    </lineage>
</organism>
<comment type="caution">
    <text evidence="1">The sequence shown here is derived from an EMBL/GenBank/DDBJ whole genome shotgun (WGS) entry which is preliminary data.</text>
</comment>
<protein>
    <recommendedName>
        <fullName evidence="3">Outer membrane protein beta-barrel domain-containing protein</fullName>
    </recommendedName>
</protein>
<reference evidence="1" key="1">
    <citation type="submission" date="2018-02" db="EMBL/GenBank/DDBJ databases">
        <authorList>
            <person name="Vasarhelyi B.M."/>
            <person name="Deshmukh S."/>
            <person name="Balint B."/>
            <person name="Kukolya J."/>
        </authorList>
    </citation>
    <scope>NUCLEOTIDE SEQUENCE</scope>
    <source>
        <strain evidence="1">KB22</strain>
    </source>
</reference>
<dbReference type="Gene3D" id="2.40.160.20">
    <property type="match status" value="1"/>
</dbReference>
<dbReference type="AlphaFoldDB" id="A0A928YR39"/>
<name>A0A928YR39_9SPHI</name>
<dbReference type="Proteomes" id="UP000616201">
    <property type="component" value="Unassembled WGS sequence"/>
</dbReference>
<gene>
    <name evidence="1" type="ORF">C4F49_14605</name>
</gene>
<accession>A0A928YR39</accession>
<evidence type="ECO:0008006" key="3">
    <source>
        <dbReference type="Google" id="ProtNLM"/>
    </source>
</evidence>
<proteinExistence type="predicted"/>
<dbReference type="EMBL" id="PRDK01000009">
    <property type="protein sequence ID" value="MBE8714911.1"/>
    <property type="molecule type" value="Genomic_DNA"/>
</dbReference>
<sequence length="223" mass="25183">MAVQTMSFAQQKLTYTNQVSFGSSYGKGSYSGSLNNPNGTINFVNLNFEYVGSLKFDEKFSIGLGTGIKHFVEFSNDYRTDVESPNPQYLFVPAFLQAQYRFSDTKVSPFASTSIGYLFSLGEWEHEYTLNSMNYSNSSKLDNTGFANLHVGASMRINNKLNVFGGPYLEYLRTRNTYKSAGATDITELNIDDLQNEPISMWMRTDEYTINLMQFGLKVGLIF</sequence>
<evidence type="ECO:0000313" key="1">
    <source>
        <dbReference type="EMBL" id="MBE8714911.1"/>
    </source>
</evidence>
<keyword evidence="2" id="KW-1185">Reference proteome</keyword>
<evidence type="ECO:0000313" key="2">
    <source>
        <dbReference type="Proteomes" id="UP000616201"/>
    </source>
</evidence>